<dbReference type="Gene3D" id="3.40.50.1980">
    <property type="entry name" value="Nitrogenase molybdenum iron protein domain"/>
    <property type="match status" value="2"/>
</dbReference>
<name>A0A4R3MVX2_9BACI</name>
<dbReference type="CDD" id="cd01143">
    <property type="entry name" value="YvrC"/>
    <property type="match status" value="1"/>
</dbReference>
<dbReference type="SUPFAM" id="SSF53807">
    <property type="entry name" value="Helical backbone' metal receptor"/>
    <property type="match status" value="1"/>
</dbReference>
<feature type="region of interest" description="Disordered" evidence="3">
    <location>
        <begin position="25"/>
        <end position="66"/>
    </location>
</feature>
<dbReference type="InterPro" id="IPR050902">
    <property type="entry name" value="ABC_Transporter_SBP"/>
</dbReference>
<dbReference type="EMBL" id="SMAN01000014">
    <property type="protein sequence ID" value="TCT20355.1"/>
    <property type="molecule type" value="Genomic_DNA"/>
</dbReference>
<dbReference type="PROSITE" id="PS51257">
    <property type="entry name" value="PROKAR_LIPOPROTEIN"/>
    <property type="match status" value="1"/>
</dbReference>
<evidence type="ECO:0000256" key="4">
    <source>
        <dbReference type="SAM" id="SignalP"/>
    </source>
</evidence>
<dbReference type="OrthoDB" id="9816357at2"/>
<gene>
    <name evidence="6" type="ORF">EDD68_11439</name>
</gene>
<feature type="chain" id="PRO_5039524902" evidence="4">
    <location>
        <begin position="22"/>
        <end position="330"/>
    </location>
</feature>
<keyword evidence="2 4" id="KW-0732">Signal</keyword>
<feature type="domain" description="Fe/B12 periplasmic-binding" evidence="5">
    <location>
        <begin position="77"/>
        <end position="327"/>
    </location>
</feature>
<evidence type="ECO:0000313" key="7">
    <source>
        <dbReference type="Proteomes" id="UP000294650"/>
    </source>
</evidence>
<comment type="caution">
    <text evidence="6">The sequence shown here is derived from an EMBL/GenBank/DDBJ whole genome shotgun (WGS) entry which is preliminary data.</text>
</comment>
<dbReference type="PROSITE" id="PS50983">
    <property type="entry name" value="FE_B12_PBP"/>
    <property type="match status" value="1"/>
</dbReference>
<dbReference type="PANTHER" id="PTHR30535">
    <property type="entry name" value="VITAMIN B12-BINDING PROTEIN"/>
    <property type="match status" value="1"/>
</dbReference>
<dbReference type="PANTHER" id="PTHR30535:SF34">
    <property type="entry name" value="MOLYBDATE-BINDING PROTEIN MOLA"/>
    <property type="match status" value="1"/>
</dbReference>
<evidence type="ECO:0000256" key="2">
    <source>
        <dbReference type="ARBA" id="ARBA00022729"/>
    </source>
</evidence>
<comment type="similarity">
    <text evidence="1">Belongs to the bacterial solute-binding protein 8 family.</text>
</comment>
<dbReference type="AlphaFoldDB" id="A0A4R3MVX2"/>
<evidence type="ECO:0000313" key="6">
    <source>
        <dbReference type="EMBL" id="TCT20355.1"/>
    </source>
</evidence>
<evidence type="ECO:0000259" key="5">
    <source>
        <dbReference type="PROSITE" id="PS50983"/>
    </source>
</evidence>
<dbReference type="RefSeq" id="WP_132372137.1">
    <property type="nucleotide sequence ID" value="NZ_SMAN01000014.1"/>
</dbReference>
<dbReference type="Pfam" id="PF01497">
    <property type="entry name" value="Peripla_BP_2"/>
    <property type="match status" value="1"/>
</dbReference>
<evidence type="ECO:0000256" key="3">
    <source>
        <dbReference type="SAM" id="MobiDB-lite"/>
    </source>
</evidence>
<proteinExistence type="inferred from homology"/>
<reference evidence="6 7" key="1">
    <citation type="submission" date="2019-03" db="EMBL/GenBank/DDBJ databases">
        <title>Genomic Encyclopedia of Type Strains, Phase IV (KMG-IV): sequencing the most valuable type-strain genomes for metagenomic binning, comparative biology and taxonomic classification.</title>
        <authorList>
            <person name="Goeker M."/>
        </authorList>
    </citation>
    <scope>NUCLEOTIDE SEQUENCE [LARGE SCALE GENOMIC DNA]</scope>
    <source>
        <strain evidence="6 7">DSM 25894</strain>
    </source>
</reference>
<dbReference type="Proteomes" id="UP000294650">
    <property type="component" value="Unassembled WGS sequence"/>
</dbReference>
<feature type="compositionally biased region" description="Acidic residues" evidence="3">
    <location>
        <begin position="25"/>
        <end position="35"/>
    </location>
</feature>
<sequence length="330" mass="36541">MKQIKSLFLLFLMTFSLIGLAACGDDESSSEQEQTDDPRQEEHAAEEDSQTEKEADFPVTLTDDSGTEMTIEKKPERIVSVIPSSTEIAFALGLGDQIVGVSDHDNYPEEVKNIEKIGGLELNFEKIVSLEPDLVLANTANGEAIQQMRDLGLNVLVLGAQNLEGTFENILLTGKATGTSEKAEEVVNQMKAERDEVINLVSEIPEEERKTVWIEVGQDLFSVGSGTFLNELVELAGGKNIMDDQEGWPQVSEEEVLERNPEVILLTYGNYMEGDPVEAVKNRENWQSVTAVQEGQIYSLDGDMVTRPGPRITQGLQEIARSLYPEKFNQ</sequence>
<evidence type="ECO:0000256" key="1">
    <source>
        <dbReference type="ARBA" id="ARBA00008814"/>
    </source>
</evidence>
<dbReference type="InterPro" id="IPR054828">
    <property type="entry name" value="Vit_B12_bind_prot"/>
</dbReference>
<dbReference type="NCBIfam" id="NF038402">
    <property type="entry name" value="TroA_like"/>
    <property type="match status" value="1"/>
</dbReference>
<accession>A0A4R3MVX2</accession>
<dbReference type="GO" id="GO:0071281">
    <property type="term" value="P:cellular response to iron ion"/>
    <property type="evidence" value="ECO:0007669"/>
    <property type="project" value="TreeGrafter"/>
</dbReference>
<dbReference type="InterPro" id="IPR002491">
    <property type="entry name" value="ABC_transptr_periplasmic_BD"/>
</dbReference>
<protein>
    <submittedName>
        <fullName evidence="6">Iron complex transport system substrate-binding protein</fullName>
    </submittedName>
</protein>
<organism evidence="6 7">
    <name type="scientific">Melghiribacillus thermohalophilus</name>
    <dbReference type="NCBI Taxonomy" id="1324956"/>
    <lineage>
        <taxon>Bacteria</taxon>
        <taxon>Bacillati</taxon>
        <taxon>Bacillota</taxon>
        <taxon>Bacilli</taxon>
        <taxon>Bacillales</taxon>
        <taxon>Bacillaceae</taxon>
        <taxon>Melghiribacillus</taxon>
    </lineage>
</organism>
<feature type="signal peptide" evidence="4">
    <location>
        <begin position="1"/>
        <end position="21"/>
    </location>
</feature>
<keyword evidence="7" id="KW-1185">Reference proteome</keyword>